<proteinExistence type="predicted"/>
<keyword evidence="2" id="KW-1133">Transmembrane helix</keyword>
<sequence>MAKDLNLSVTLKAINKATGPLKKILQGSRGVGRAMKESREELKGFNDQQKRISAFRDMSRQSLQTRDALREKRQALDRVTQELKTATGPTRRLTQQQAKAQAAVDKLNSEYRDQRDRVRELSRNLPRAEDGTRGLTAQQQALDRQIRATNERLNRQRQAMQRLADADVSGRFSKMTGEVGRLGRRTLIAGGAAAAGIFGIANSTASLGDEVAKSGDKIGIALGPFQELRYAAERSGVSTQKFDSSLERFVKRLGEARQGSGAAAKAYEQLGINADQLAQLTPDAALGVVADRLAQVESHTDKVALAAQFFGREGVAMVNMLKDGSAGLEALRKDARATGYVLSDEAARDAEVFKDAMLDAELGMAGMKNTIGAELMPAITDLMGELSGWMRENRDEVKAFAREFGERLKTAVPVILELGRGVATFAATLGVLTTKAAAAVGGFDNLAMIVGGLFAGKAIASVLSFGIGVGKAIGAMGAFAKTLPIVATGVKALSAVFAATPIGWIVAGITSVALGAAYLWKNWETIGPKFSALWESLKAMPGRAWAGIKAAFQEGVGGVTRLLLDWSPLGILWRGIRAALEALGIDVPAGFSTLGDAIVDGLIGGITAKWQALKEKITGIGGSVIGWFKAKLGIASPSRVFAGFGANLLEGLIDGIDEKWQVLKDKIGSAAGAVTGWFKEKLGINSPSRVFAELGGHTMEGYRQGISRNERGPLREVDAFAKRLRQAGGGLVLGTAAMASGGAMAADSGPKTAPRFDARAPISAPASGGSTLNGGINITINAAPGMDEQALARYVAAEVQRALASAERDAAARQRSAFYDVD</sequence>
<evidence type="ECO:0000313" key="4">
    <source>
        <dbReference type="Proteomes" id="UP000199594"/>
    </source>
</evidence>
<accession>A0A1I7CUX8</accession>
<dbReference type="Proteomes" id="UP000199594">
    <property type="component" value="Unassembled WGS sequence"/>
</dbReference>
<keyword evidence="2" id="KW-0472">Membrane</keyword>
<evidence type="ECO:0000256" key="2">
    <source>
        <dbReference type="SAM" id="Phobius"/>
    </source>
</evidence>
<feature type="transmembrane region" description="Helical" evidence="2">
    <location>
        <begin position="458"/>
        <end position="480"/>
    </location>
</feature>
<dbReference type="OrthoDB" id="8019720at2"/>
<evidence type="ECO:0008006" key="5">
    <source>
        <dbReference type="Google" id="ProtNLM"/>
    </source>
</evidence>
<organism evidence="3 4">
    <name type="scientific">Halomonas saccharevitans</name>
    <dbReference type="NCBI Taxonomy" id="416872"/>
    <lineage>
        <taxon>Bacteria</taxon>
        <taxon>Pseudomonadati</taxon>
        <taxon>Pseudomonadota</taxon>
        <taxon>Gammaproteobacteria</taxon>
        <taxon>Oceanospirillales</taxon>
        <taxon>Halomonadaceae</taxon>
        <taxon>Halomonas</taxon>
    </lineage>
</organism>
<dbReference type="PANTHER" id="PTHR37813:SF1">
    <property type="entry name" value="FELS-2 PROPHAGE PROTEIN"/>
    <property type="match status" value="1"/>
</dbReference>
<evidence type="ECO:0000313" key="3">
    <source>
        <dbReference type="EMBL" id="SFU03186.1"/>
    </source>
</evidence>
<feature type="coiled-coil region" evidence="1">
    <location>
        <begin position="90"/>
        <end position="166"/>
    </location>
</feature>
<gene>
    <name evidence="3" type="ORF">SAMN04487956_1646</name>
</gene>
<name>A0A1I7CUX8_9GAMM</name>
<keyword evidence="1" id="KW-0175">Coiled coil</keyword>
<keyword evidence="2" id="KW-0812">Transmembrane</keyword>
<protein>
    <recommendedName>
        <fullName evidence="5">Phage tail tape measure protein, TP901 family, core region</fullName>
    </recommendedName>
</protein>
<evidence type="ECO:0000256" key="1">
    <source>
        <dbReference type="SAM" id="Coils"/>
    </source>
</evidence>
<dbReference type="EMBL" id="FPAQ01000064">
    <property type="protein sequence ID" value="SFU03186.1"/>
    <property type="molecule type" value="Genomic_DNA"/>
</dbReference>
<feature type="transmembrane region" description="Helical" evidence="2">
    <location>
        <begin position="492"/>
        <end position="520"/>
    </location>
</feature>
<dbReference type="AlphaFoldDB" id="A0A1I7CUX8"/>
<dbReference type="RefSeq" id="WP_089852363.1">
    <property type="nucleotide sequence ID" value="NZ_FPAQ01000064.1"/>
</dbReference>
<dbReference type="PANTHER" id="PTHR37813">
    <property type="entry name" value="FELS-2 PROPHAGE PROTEIN"/>
    <property type="match status" value="1"/>
</dbReference>
<dbReference type="SUPFAM" id="SSF90257">
    <property type="entry name" value="Myosin rod fragments"/>
    <property type="match status" value="1"/>
</dbReference>
<reference evidence="3 4" key="1">
    <citation type="submission" date="2016-10" db="EMBL/GenBank/DDBJ databases">
        <authorList>
            <person name="de Groot N.N."/>
        </authorList>
    </citation>
    <scope>NUCLEOTIDE SEQUENCE [LARGE SCALE GENOMIC DNA]</scope>
    <source>
        <strain evidence="3 4">CGMCC 1.6493</strain>
    </source>
</reference>